<dbReference type="Proteomes" id="UP001630127">
    <property type="component" value="Unassembled WGS sequence"/>
</dbReference>
<keyword evidence="3" id="KW-1185">Reference proteome</keyword>
<proteinExistence type="predicted"/>
<protein>
    <submittedName>
        <fullName evidence="2">Uncharacterized protein</fullName>
    </submittedName>
</protein>
<sequence>MGKKHSSRGYKKVQGKGKDVQMEEPEEVSQFIDDKAAYGSKLVAHHKAREREDTSMESRMFSMLESISTLLDSFASQTETRLYTIEGKMDGVDARVNLLDHGIRLVMNEAQWAMELMNEKRESN</sequence>
<evidence type="ECO:0000313" key="3">
    <source>
        <dbReference type="Proteomes" id="UP001630127"/>
    </source>
</evidence>
<dbReference type="AlphaFoldDB" id="A0ABD2Z3G4"/>
<organism evidence="2 3">
    <name type="scientific">Cinchona calisaya</name>
    <dbReference type="NCBI Taxonomy" id="153742"/>
    <lineage>
        <taxon>Eukaryota</taxon>
        <taxon>Viridiplantae</taxon>
        <taxon>Streptophyta</taxon>
        <taxon>Embryophyta</taxon>
        <taxon>Tracheophyta</taxon>
        <taxon>Spermatophyta</taxon>
        <taxon>Magnoliopsida</taxon>
        <taxon>eudicotyledons</taxon>
        <taxon>Gunneridae</taxon>
        <taxon>Pentapetalae</taxon>
        <taxon>asterids</taxon>
        <taxon>lamiids</taxon>
        <taxon>Gentianales</taxon>
        <taxon>Rubiaceae</taxon>
        <taxon>Cinchonoideae</taxon>
        <taxon>Cinchoneae</taxon>
        <taxon>Cinchona</taxon>
    </lineage>
</organism>
<evidence type="ECO:0000313" key="2">
    <source>
        <dbReference type="EMBL" id="KAL3514025.1"/>
    </source>
</evidence>
<evidence type="ECO:0000256" key="1">
    <source>
        <dbReference type="SAM" id="MobiDB-lite"/>
    </source>
</evidence>
<reference evidence="2 3" key="1">
    <citation type="submission" date="2024-11" db="EMBL/GenBank/DDBJ databases">
        <title>A near-complete genome assembly of Cinchona calisaya.</title>
        <authorList>
            <person name="Lian D.C."/>
            <person name="Zhao X.W."/>
            <person name="Wei L."/>
        </authorList>
    </citation>
    <scope>NUCLEOTIDE SEQUENCE [LARGE SCALE GENOMIC DNA]</scope>
    <source>
        <tissue evidence="2">Nenye</tissue>
    </source>
</reference>
<comment type="caution">
    <text evidence="2">The sequence shown here is derived from an EMBL/GenBank/DDBJ whole genome shotgun (WGS) entry which is preliminary data.</text>
</comment>
<name>A0ABD2Z3G4_9GENT</name>
<feature type="region of interest" description="Disordered" evidence="1">
    <location>
        <begin position="1"/>
        <end position="31"/>
    </location>
</feature>
<dbReference type="EMBL" id="JBJUIK010000011">
    <property type="protein sequence ID" value="KAL3514025.1"/>
    <property type="molecule type" value="Genomic_DNA"/>
</dbReference>
<feature type="compositionally biased region" description="Basic residues" evidence="1">
    <location>
        <begin position="1"/>
        <end position="15"/>
    </location>
</feature>
<accession>A0ABD2Z3G4</accession>
<gene>
    <name evidence="2" type="ORF">ACH5RR_026742</name>
</gene>